<gene>
    <name evidence="2" type="ORF">H9761_18165</name>
</gene>
<dbReference type="EMBL" id="DWWS01000069">
    <property type="protein sequence ID" value="HJC25590.1"/>
    <property type="molecule type" value="Genomic_DNA"/>
</dbReference>
<dbReference type="AlphaFoldDB" id="A0A9D2SSA7"/>
<feature type="transmembrane region" description="Helical" evidence="1">
    <location>
        <begin position="76"/>
        <end position="99"/>
    </location>
</feature>
<accession>A0A9D2SSA7</accession>
<protein>
    <submittedName>
        <fullName evidence="2">Uncharacterized protein</fullName>
    </submittedName>
</protein>
<evidence type="ECO:0000313" key="3">
    <source>
        <dbReference type="Proteomes" id="UP000823891"/>
    </source>
</evidence>
<feature type="transmembrane region" description="Helical" evidence="1">
    <location>
        <begin position="6"/>
        <end position="24"/>
    </location>
</feature>
<evidence type="ECO:0000313" key="2">
    <source>
        <dbReference type="EMBL" id="HJC25590.1"/>
    </source>
</evidence>
<comment type="caution">
    <text evidence="2">The sequence shown here is derived from an EMBL/GenBank/DDBJ whole genome shotgun (WGS) entry which is preliminary data.</text>
</comment>
<keyword evidence="1" id="KW-1133">Transmembrane helix</keyword>
<organism evidence="2 3">
    <name type="scientific">Candidatus Eisenbergiella merdavium</name>
    <dbReference type="NCBI Taxonomy" id="2838551"/>
    <lineage>
        <taxon>Bacteria</taxon>
        <taxon>Bacillati</taxon>
        <taxon>Bacillota</taxon>
        <taxon>Clostridia</taxon>
        <taxon>Lachnospirales</taxon>
        <taxon>Lachnospiraceae</taxon>
        <taxon>Eisenbergiella</taxon>
    </lineage>
</organism>
<name>A0A9D2SSA7_9FIRM</name>
<keyword evidence="1" id="KW-0472">Membrane</keyword>
<feature type="transmembrane region" description="Helical" evidence="1">
    <location>
        <begin position="276"/>
        <end position="295"/>
    </location>
</feature>
<proteinExistence type="predicted"/>
<dbReference type="Proteomes" id="UP000823891">
    <property type="component" value="Unassembled WGS sequence"/>
</dbReference>
<sequence length="305" mass="34008">MEKTLMQCVLPFCMVISIVAPYMIDTSGMIRMIGQLLNKAVNNRFLASSVYLSYGIAPFGKNLVSENISFALDSSYISLLVNDGWVIFVLTAVGYFCTIRDCVRENRRKELAIMLSFLIAGISEPFLFNTSFKNLSLIFVGEYLFRILGERGQIKFGLGIASKKWIVPVTGMGTRSKPEWEKEKLKRIKRFITGISVITGMTIGILYWLFAVEPDAVYIAVGNTDCGQREELYLDMEDLPEDFSGMILEYPGPDQPMYQFTGNIITLEHLRGSVSWGLIGATGCGVLGSGGVCVMQGKGRRWKKS</sequence>
<feature type="transmembrane region" description="Helical" evidence="1">
    <location>
        <begin position="191"/>
        <end position="210"/>
    </location>
</feature>
<reference evidence="2" key="2">
    <citation type="submission" date="2021-04" db="EMBL/GenBank/DDBJ databases">
        <authorList>
            <person name="Gilroy R."/>
        </authorList>
    </citation>
    <scope>NUCLEOTIDE SEQUENCE</scope>
    <source>
        <strain evidence="2">USAMLcec2-132</strain>
    </source>
</reference>
<reference evidence="2" key="1">
    <citation type="journal article" date="2021" name="PeerJ">
        <title>Extensive microbial diversity within the chicken gut microbiome revealed by metagenomics and culture.</title>
        <authorList>
            <person name="Gilroy R."/>
            <person name="Ravi A."/>
            <person name="Getino M."/>
            <person name="Pursley I."/>
            <person name="Horton D.L."/>
            <person name="Alikhan N.F."/>
            <person name="Baker D."/>
            <person name="Gharbi K."/>
            <person name="Hall N."/>
            <person name="Watson M."/>
            <person name="Adriaenssens E.M."/>
            <person name="Foster-Nyarko E."/>
            <person name="Jarju S."/>
            <person name="Secka A."/>
            <person name="Antonio M."/>
            <person name="Oren A."/>
            <person name="Chaudhuri R.R."/>
            <person name="La Ragione R."/>
            <person name="Hildebrand F."/>
            <person name="Pallen M.J."/>
        </authorList>
    </citation>
    <scope>NUCLEOTIDE SEQUENCE</scope>
    <source>
        <strain evidence="2">USAMLcec2-132</strain>
    </source>
</reference>
<keyword evidence="1" id="KW-0812">Transmembrane</keyword>
<evidence type="ECO:0000256" key="1">
    <source>
        <dbReference type="SAM" id="Phobius"/>
    </source>
</evidence>